<dbReference type="Proteomes" id="UP000734854">
    <property type="component" value="Unassembled WGS sequence"/>
</dbReference>
<accession>A0A8J5KC82</accession>
<organism evidence="1 2">
    <name type="scientific">Zingiber officinale</name>
    <name type="common">Ginger</name>
    <name type="synonym">Amomum zingiber</name>
    <dbReference type="NCBI Taxonomy" id="94328"/>
    <lineage>
        <taxon>Eukaryota</taxon>
        <taxon>Viridiplantae</taxon>
        <taxon>Streptophyta</taxon>
        <taxon>Embryophyta</taxon>
        <taxon>Tracheophyta</taxon>
        <taxon>Spermatophyta</taxon>
        <taxon>Magnoliopsida</taxon>
        <taxon>Liliopsida</taxon>
        <taxon>Zingiberales</taxon>
        <taxon>Zingiberaceae</taxon>
        <taxon>Zingiber</taxon>
    </lineage>
</organism>
<dbReference type="PANTHER" id="PTHR20961">
    <property type="entry name" value="GLYCOSYLTRANSFERASE"/>
    <property type="match status" value="1"/>
</dbReference>
<keyword evidence="2" id="KW-1185">Reference proteome</keyword>
<evidence type="ECO:0000313" key="2">
    <source>
        <dbReference type="Proteomes" id="UP000734854"/>
    </source>
</evidence>
<comment type="caution">
    <text evidence="1">The sequence shown here is derived from an EMBL/GenBank/DDBJ whole genome shotgun (WGS) entry which is preliminary data.</text>
</comment>
<dbReference type="PANTHER" id="PTHR20961:SF97">
    <property type="entry name" value="ALPHA-1,3-ARABINOSYLTRANSFERASE XAT3"/>
    <property type="match status" value="1"/>
</dbReference>
<proteinExistence type="predicted"/>
<dbReference type="InterPro" id="IPR007657">
    <property type="entry name" value="Glycosyltransferase_61"/>
</dbReference>
<evidence type="ECO:0000313" key="1">
    <source>
        <dbReference type="EMBL" id="KAG6477346.1"/>
    </source>
</evidence>
<dbReference type="GO" id="GO:0016757">
    <property type="term" value="F:glycosyltransferase activity"/>
    <property type="evidence" value="ECO:0007669"/>
    <property type="project" value="InterPro"/>
</dbReference>
<gene>
    <name evidence="1" type="ORF">ZIOFF_066599</name>
</gene>
<name>A0A8J5KC82_ZINOF</name>
<protein>
    <submittedName>
        <fullName evidence="1">Uncharacterized protein</fullName>
    </submittedName>
</protein>
<sequence length="179" mass="20438">MTQLADQLGFEIIVNKDNVRSDVGQFTWLVNSVDVMLGVHNFGLTNLLFLPPNATLIQMVSWGGLEWMTKLDFGQSTKDMKLNYVQYIIAIEERSLIEQYARDHMMFKDPSTSIKLDIKNFKNAGVVALNKKALCSMVLERLAQFNQAWNKTLVTNLCSMYELAYVNHINVKKTQQLVA</sequence>
<reference evidence="1 2" key="1">
    <citation type="submission" date="2020-08" db="EMBL/GenBank/DDBJ databases">
        <title>Plant Genome Project.</title>
        <authorList>
            <person name="Zhang R.-G."/>
        </authorList>
    </citation>
    <scope>NUCLEOTIDE SEQUENCE [LARGE SCALE GENOMIC DNA]</scope>
    <source>
        <tissue evidence="1">Rhizome</tissue>
    </source>
</reference>
<dbReference type="AlphaFoldDB" id="A0A8J5KC82"/>
<dbReference type="EMBL" id="JACMSC010000018">
    <property type="protein sequence ID" value="KAG6477346.1"/>
    <property type="molecule type" value="Genomic_DNA"/>
</dbReference>